<dbReference type="RefSeq" id="WP_091012944.1">
    <property type="nucleotide sequence ID" value="NZ_CP041745.1"/>
</dbReference>
<proteinExistence type="inferred from homology"/>
<reference evidence="4 5" key="1">
    <citation type="submission" date="2016-10" db="EMBL/GenBank/DDBJ databases">
        <authorList>
            <person name="de Groot N.N."/>
        </authorList>
    </citation>
    <scope>NUCLEOTIDE SEQUENCE [LARGE SCALE GENOMIC DNA]</scope>
    <source>
        <strain evidence="4 5">LMG 23650</strain>
    </source>
</reference>
<dbReference type="STRING" id="420953.SAMN05192543_10511"/>
<comment type="similarity">
    <text evidence="1">Belongs to the NodU/CmcH family.</text>
</comment>
<dbReference type="InterPro" id="IPR031730">
    <property type="entry name" value="Carbam_trans_C"/>
</dbReference>
<sequence length="671" mass="75020">MLTIGFSGGINNVHDVTYPHDTQLGHDSAAVLVEDGVVVAAIEQERLDRIKHSNKRSSQAIRACLDIHGVRASDVDAFAYYNDESFTDFIIRDMYLHNGKLPPMKSIRAFFRDNLSADLGVDIDADKINFVDHHQCHAVSALAMSTFDTGLIITLDGFGNYDSGTVYLSKERQLQKIHSYSRSQSLGLFYDHVIKLLGYRMFDEYKVMGLAPYGNPDRFKPIFDQFYSLKPDGEYDLNFFEIPHAILGALGPGAAPRQKGEAFTQEHKDIAAALQDVLETIGLHIARHFQQHTGMRNLALAGGVAHNCSMNGKLLYEGMFDEIFVQPAAHDAGCALGAALEIDRNFRMESRQTILPHVFLGKDIGPHEEIENEVSLWSAFADVVELTDRSKEVASLIADGAVIGWVQGRSEFGPRSLGNRSILADPRPEENKRIINAIVKKREAYRPFAPSVLEEYVAEYFEVGKSQVNFPYMTFVLRTRRSSPRLGAVTHIDGTARVQTVSKSTNMRFWELINAFREKTGVPVLLNTSFNNNAEPIIDSVQDAFACFFTTELNYLVVDNYLIARKPTWRSRFGEFTVAIPDHIYLKKAQSYAGNSTAVPVLSLVNMVTAEEQSLSRDAHALLELADGEATIDELIERGERSATRESLIAEFDALWSLRMINLRPKAAARK</sequence>
<evidence type="ECO:0000259" key="2">
    <source>
        <dbReference type="Pfam" id="PF02543"/>
    </source>
</evidence>
<dbReference type="InterPro" id="IPR038152">
    <property type="entry name" value="Carbam_trans_C_sf"/>
</dbReference>
<keyword evidence="4" id="KW-0808">Transferase</keyword>
<gene>
    <name evidence="4" type="ORF">SAMN05192543_10511</name>
</gene>
<evidence type="ECO:0000313" key="5">
    <source>
        <dbReference type="Proteomes" id="UP000199548"/>
    </source>
</evidence>
<dbReference type="Gene3D" id="3.30.420.40">
    <property type="match status" value="2"/>
</dbReference>
<dbReference type="EMBL" id="FOQU01000005">
    <property type="protein sequence ID" value="SFI97506.1"/>
    <property type="molecule type" value="Genomic_DNA"/>
</dbReference>
<dbReference type="AlphaFoldDB" id="A0A1I3MLE9"/>
<dbReference type="SUPFAM" id="SSF53067">
    <property type="entry name" value="Actin-like ATPase domain"/>
    <property type="match status" value="1"/>
</dbReference>
<feature type="domain" description="Carbamoyltransferase" evidence="2">
    <location>
        <begin position="26"/>
        <end position="340"/>
    </location>
</feature>
<dbReference type="OrthoDB" id="9780777at2"/>
<dbReference type="GO" id="GO:0016740">
    <property type="term" value="F:transferase activity"/>
    <property type="evidence" value="ECO:0007669"/>
    <property type="project" value="UniProtKB-KW"/>
</dbReference>
<dbReference type="InterPro" id="IPR051338">
    <property type="entry name" value="NodU/CmcH_Carbamoyltrnsfr"/>
</dbReference>
<name>A0A1I3MLE9_9BURK</name>
<dbReference type="Proteomes" id="UP000199548">
    <property type="component" value="Unassembled WGS sequence"/>
</dbReference>
<dbReference type="Gene3D" id="3.90.870.20">
    <property type="entry name" value="Carbamoyltransferase, C-terminal domain"/>
    <property type="match status" value="1"/>
</dbReference>
<dbReference type="PANTHER" id="PTHR34847:SF1">
    <property type="entry name" value="NODULATION PROTEIN U"/>
    <property type="match status" value="1"/>
</dbReference>
<evidence type="ECO:0000313" key="4">
    <source>
        <dbReference type="EMBL" id="SFI97506.1"/>
    </source>
</evidence>
<accession>A0A1I3MLE9</accession>
<dbReference type="InterPro" id="IPR003696">
    <property type="entry name" value="Carbtransf_dom"/>
</dbReference>
<dbReference type="Pfam" id="PF16861">
    <property type="entry name" value="Carbam_trans_C"/>
    <property type="match status" value="1"/>
</dbReference>
<dbReference type="InterPro" id="IPR043129">
    <property type="entry name" value="ATPase_NBD"/>
</dbReference>
<protein>
    <submittedName>
        <fullName evidence="4">Carbamoyltransferase</fullName>
    </submittedName>
</protein>
<dbReference type="PANTHER" id="PTHR34847">
    <property type="entry name" value="NODULATION PROTEIN U"/>
    <property type="match status" value="1"/>
</dbReference>
<keyword evidence="5" id="KW-1185">Reference proteome</keyword>
<feature type="domain" description="Carbamoyltransferase C-terminal" evidence="3">
    <location>
        <begin position="394"/>
        <end position="564"/>
    </location>
</feature>
<dbReference type="CDD" id="cd24099">
    <property type="entry name" value="ASKHA_NBD_NovN-like_N"/>
    <property type="match status" value="1"/>
</dbReference>
<evidence type="ECO:0000259" key="3">
    <source>
        <dbReference type="Pfam" id="PF16861"/>
    </source>
</evidence>
<organism evidence="4 5">
    <name type="scientific">Paraburkholderia megapolitana</name>
    <dbReference type="NCBI Taxonomy" id="420953"/>
    <lineage>
        <taxon>Bacteria</taxon>
        <taxon>Pseudomonadati</taxon>
        <taxon>Pseudomonadota</taxon>
        <taxon>Betaproteobacteria</taxon>
        <taxon>Burkholderiales</taxon>
        <taxon>Burkholderiaceae</taxon>
        <taxon>Paraburkholderia</taxon>
    </lineage>
</organism>
<evidence type="ECO:0000256" key="1">
    <source>
        <dbReference type="ARBA" id="ARBA00006129"/>
    </source>
</evidence>
<dbReference type="Pfam" id="PF02543">
    <property type="entry name" value="Carbam_trans_N"/>
    <property type="match status" value="1"/>
</dbReference>